<reference evidence="4 5" key="1">
    <citation type="submission" date="2018-04" db="EMBL/GenBank/DDBJ databases">
        <title>The genome of golden apple snail Pomacea canaliculata provides insight into stress tolerance and invasive adaptation.</title>
        <authorList>
            <person name="Liu C."/>
            <person name="Liu B."/>
            <person name="Ren Y."/>
            <person name="Zhang Y."/>
            <person name="Wang H."/>
            <person name="Li S."/>
            <person name="Jiang F."/>
            <person name="Yin L."/>
            <person name="Zhang G."/>
            <person name="Qian W."/>
            <person name="Fan W."/>
        </authorList>
    </citation>
    <scope>NUCLEOTIDE SEQUENCE [LARGE SCALE GENOMIC DNA]</scope>
    <source>
        <strain evidence="4">SZHN2017</strain>
        <tissue evidence="4">Muscle</tissue>
    </source>
</reference>
<feature type="compositionally biased region" description="Polar residues" evidence="2">
    <location>
        <begin position="685"/>
        <end position="711"/>
    </location>
</feature>
<feature type="compositionally biased region" description="Basic and acidic residues" evidence="2">
    <location>
        <begin position="2129"/>
        <end position="2143"/>
    </location>
</feature>
<feature type="compositionally biased region" description="Polar residues" evidence="2">
    <location>
        <begin position="2093"/>
        <end position="2112"/>
    </location>
</feature>
<sequence length="2321" mass="254768">MLLTIGASSSGRRRQITCRSHDSVAPVGQDWMAEDAMSRDVDRRGLSGGNVPLAEEDAPHRKTSSGTIRSEGGLSQYSKSGISHIHDSTDSLQSPRTNSMRTKHTSCGSLDGSSRFPKLEECAHFHYDFVEFGPVQVTVCEEDRENYRHNDREQGECAVLLRVCCNNKAWNVRRTLSHFTTLDRQLHRCIFDRKFSQLPELQTSGLQVKSRQELESILQGYLKRFSEIAGSMINCGSILNWLEMDNRGNRLLAVDDSVIEIKPVDKIGSQYIWLGLEKARRLFEALKREKGEGSESEEFVASIGEAVKDEDNKLLRIHDVVQQLPPPHYRTTEYLMRHLARVASHGLETGMHSKNLAIVWAPNLLRSKELELGGGAAALQGVGIQAVVTECLICYCDIIFSDKMPSYSSPHLQKSQKKPRPKSLAISTPTRLLSLEEARERAFFGNLTHSQRYIDVGGGPSSLPNTYHTVIDLPGYRKKPSKENKDSNKGKKSPVGGWKSIFSKPRSGSVKKARKTSIQGDDVSLGSAPRKALTEEDVHNWKKRLRSAKSAESLLSVNPSSRSSTGSHASSLLTSPDGYLRSREEFLQPYHKRSLSSDASAVHHHQSHSASSYSADVPTDVNPDGQTSPTSSHQSRAERRTDLPRRQSFVRGDSTRKALHRRVPSAPSTPRLERDPDRMTGRGVNGQQRAASQTGLDSLPQSPASDFSQLTTPTLDSSLGIDIDAAINARLQQMAAQTRIARTSHSSPASPDIPAHADRHRPPRHDSSLSSEDPVMTVELHASPNTRRRADSTPNQTKFFVSRYHDYAEILSDDEKDSKEMSEGNAVTGMEDLVDKLEQKLSSAGTMFYLPDSSDNNSASLQVSDGAPAGYSNASTHRTVERVAAAKGSTHVPSTQVVRRRAEWIPSDSTLHNSSMQQTGIPVEFQELVPRLTEGKDATISGSSYPSDGHWQVRPDGGSGSSTQSGMTKCLSVPSDIALSLENITASQSDLLSSVTISELSQSVNSFGAGLQEDSPMREDPRWRRSTSLDSLETESTLCRSLRAINAQMDSAFHQHLDRALQLEEEGYARHAEAAALSPLHISEDNSSASLVKETHFPATFETTNTISDTCEIKASSTNLARHWDSGSTICGSDKSFEDNLVQNNIHDRNPSQTIPFTASNEVSWQMKYEDDEAVIRQNRVSADNVHLTNNKERWDVGGISAPPVLQRRPSSSSSGSSSDVGEDSDDSFEIVYHAQPVDATPICYEVAWKTASSREQISQDDIPWRQSPLFGEFERQRSENAFVSDLNHGSHHAVTPADRSLQPLHTSQQLPCHIQTSAGLNLDLPGSSRNLQTSPTLSCAPQYSWHSDSEVSTVSSLTDQIQTKTESEKSVENAESQPLHLMLYHPDEFKVPPAAVGRSSSLSLPQVHVNSDTITEEKAVIKKSSFRKSPTETQIAASCLEPSAEYGQPAWQSLPRDASLCGGMPASCWRQLAKDRTREPVAVVEKEPEKQHLGSGSSHDMSGSWSGFSQSADGGMYLHQAEQDAMEVDNLCNKLVDELHSSCGLLDTPPKSPQSRQQAGPSPYHSVSGAYKSPPESPGRRVQVQTVSEHHVEDSDVRQRVIHVEGYGNVPEEELQNALNAGKEMLMAHASASSPGSRPISSILPAAVLPGKPVTNKATQERRLSASRIPRFHKWTESKDEKRLLSDVMQAESQQSSLSSTSQTMISSYITDSKSCASSGKTREPDINRISSTATSSSSSFSSTSSKVSKIPLSQKMPSPTGSSSSRESQQKVCKGVSPSAVHKISSKSPQTNKSSQSLNPIPKARTSIHKSDVAPPMEEVLEVTRPSVKKRTLISQGKLERGTIVKEVKMDRGGAKLIIEKQPNMKKKIQTVHARKVPHPPRQIAEALDGDGCDSLSVDMSSTGPSDIEHSGMSSQEDEVFSDESLRPKMSCRERGMISRAAGWMHGVPMSPQLERTPTASDPYHQLAASRSSLDDSILQLAAERHDNFIPDWESTGEGGYNTGSLRARRSLKMQSLMELFEKASIVRNMDGGADARSREQSESTSGSTTISACSQEREVDTDDDIFSPPCPRLPISMSHRSRSRERAVRDQSQAYPRRSSPSPSLQHRNSGAGRISETRVSSVGRGKRDSHQKDLSRMEGGRALGRPPRHRSASQSCAYSDSSTSESDNTLYRERTSSLKPMTHKVGHGGDCKTDEKCSEDLSPSSWELLSSKENRQECVQRRGSIKELRQLFEKCLQGGGEDRPENTEMSPPIPVRRFVRTRSVSPALESAVAQVLSTSSMRRSLELPSTSSGNHGDSLIAPQPLRLGPKPFYGSKK</sequence>
<feature type="compositionally biased region" description="Polar residues" evidence="2">
    <location>
        <begin position="2280"/>
        <end position="2299"/>
    </location>
</feature>
<feature type="region of interest" description="Disordered" evidence="2">
    <location>
        <begin position="409"/>
        <end position="428"/>
    </location>
</feature>
<feature type="compositionally biased region" description="Low complexity" evidence="2">
    <location>
        <begin position="1755"/>
        <end position="1769"/>
    </location>
</feature>
<feature type="region of interest" description="Disordered" evidence="2">
    <location>
        <begin position="1"/>
        <end position="21"/>
    </location>
</feature>
<feature type="compositionally biased region" description="Low complexity" evidence="2">
    <location>
        <begin position="553"/>
        <end position="575"/>
    </location>
</feature>
<feature type="compositionally biased region" description="Polar residues" evidence="2">
    <location>
        <begin position="90"/>
        <end position="107"/>
    </location>
</feature>
<feature type="region of interest" description="Disordered" evidence="2">
    <location>
        <begin position="597"/>
        <end position="711"/>
    </location>
</feature>
<feature type="region of interest" description="Disordered" evidence="2">
    <location>
        <begin position="2033"/>
        <end position="2217"/>
    </location>
</feature>
<feature type="compositionally biased region" description="Polar residues" evidence="2">
    <location>
        <begin position="1788"/>
        <end position="1801"/>
    </location>
</feature>
<feature type="region of interest" description="Disordered" evidence="2">
    <location>
        <begin position="1194"/>
        <end position="1225"/>
    </location>
</feature>
<feature type="region of interest" description="Disordered" evidence="2">
    <location>
        <begin position="1713"/>
        <end position="1812"/>
    </location>
</feature>
<evidence type="ECO:0000256" key="2">
    <source>
        <dbReference type="SAM" id="MobiDB-lite"/>
    </source>
</evidence>
<keyword evidence="5" id="KW-1185">Reference proteome</keyword>
<dbReference type="GO" id="GO:0005096">
    <property type="term" value="F:GTPase activator activity"/>
    <property type="evidence" value="ECO:0007669"/>
    <property type="project" value="UniProtKB-KW"/>
</dbReference>
<evidence type="ECO:0000313" key="5">
    <source>
        <dbReference type="Proteomes" id="UP000245119"/>
    </source>
</evidence>
<feature type="region of interest" description="Disordered" evidence="2">
    <location>
        <begin position="465"/>
        <end position="532"/>
    </location>
</feature>
<dbReference type="InterPro" id="IPR036871">
    <property type="entry name" value="PX_dom_sf"/>
</dbReference>
<dbReference type="Gene3D" id="1.10.555.10">
    <property type="entry name" value="Rho GTPase activation protein"/>
    <property type="match status" value="1"/>
</dbReference>
<feature type="compositionally biased region" description="Polar residues" evidence="2">
    <location>
        <begin position="1"/>
        <end position="10"/>
    </location>
</feature>
<dbReference type="Proteomes" id="UP000245119">
    <property type="component" value="Linkage Group LG7"/>
</dbReference>
<feature type="compositionally biased region" description="Polar residues" evidence="2">
    <location>
        <begin position="624"/>
        <end position="634"/>
    </location>
</feature>
<feature type="region of interest" description="Disordered" evidence="2">
    <location>
        <begin position="546"/>
        <end position="576"/>
    </location>
</feature>
<feature type="compositionally biased region" description="Low complexity" evidence="2">
    <location>
        <begin position="1732"/>
        <end position="1747"/>
    </location>
</feature>
<feature type="region of interest" description="Disordered" evidence="2">
    <location>
        <begin position="1480"/>
        <end position="1509"/>
    </location>
</feature>
<gene>
    <name evidence="4" type="ORF">C0Q70_12769</name>
</gene>
<feature type="compositionally biased region" description="Low complexity" evidence="2">
    <location>
        <begin position="1495"/>
        <end position="1509"/>
    </location>
</feature>
<feature type="region of interest" description="Disordered" evidence="2">
    <location>
        <begin position="2280"/>
        <end position="2321"/>
    </location>
</feature>
<dbReference type="InterPro" id="IPR000198">
    <property type="entry name" value="RhoGAP_dom"/>
</dbReference>
<protein>
    <recommendedName>
        <fullName evidence="3">Rho-GAP domain-containing protein</fullName>
    </recommendedName>
</protein>
<dbReference type="STRING" id="400727.A0A2T7P2E5"/>
<dbReference type="SUPFAM" id="SSF64268">
    <property type="entry name" value="PX domain"/>
    <property type="match status" value="1"/>
</dbReference>
<name>A0A2T7P2E5_POMCA</name>
<feature type="compositionally biased region" description="Polar residues" evidence="2">
    <location>
        <begin position="737"/>
        <end position="749"/>
    </location>
</feature>
<comment type="caution">
    <text evidence="4">The sequence shown here is derived from an EMBL/GenBank/DDBJ whole genome shotgun (WGS) entry which is preliminary data.</text>
</comment>
<feature type="compositionally biased region" description="Low complexity" evidence="2">
    <location>
        <begin position="2156"/>
        <end position="2168"/>
    </location>
</feature>
<accession>A0A2T7P2E5</accession>
<feature type="region of interest" description="Disordered" evidence="2">
    <location>
        <begin position="1904"/>
        <end position="1926"/>
    </location>
</feature>
<feature type="region of interest" description="Disordered" evidence="2">
    <location>
        <begin position="42"/>
        <end position="107"/>
    </location>
</feature>
<evidence type="ECO:0000313" key="4">
    <source>
        <dbReference type="EMBL" id="PVD27605.1"/>
    </source>
</evidence>
<feature type="compositionally biased region" description="Basic and acidic residues" evidence="2">
    <location>
        <begin position="2191"/>
        <end position="2203"/>
    </location>
</feature>
<dbReference type="GO" id="GO:0035091">
    <property type="term" value="F:phosphatidylinositol binding"/>
    <property type="evidence" value="ECO:0007669"/>
    <property type="project" value="InterPro"/>
</dbReference>
<feature type="region of interest" description="Disordered" evidence="2">
    <location>
        <begin position="939"/>
        <end position="968"/>
    </location>
</feature>
<feature type="compositionally biased region" description="Basic and acidic residues" evidence="2">
    <location>
        <begin position="635"/>
        <end position="645"/>
    </location>
</feature>
<keyword evidence="1" id="KW-0343">GTPase activation</keyword>
<feature type="compositionally biased region" description="Basic and acidic residues" evidence="2">
    <location>
        <begin position="1480"/>
        <end position="1493"/>
    </location>
</feature>
<evidence type="ECO:0000259" key="3">
    <source>
        <dbReference type="PROSITE" id="PS50238"/>
    </source>
</evidence>
<dbReference type="InterPro" id="IPR008936">
    <property type="entry name" value="Rho_GTPase_activation_prot"/>
</dbReference>
<dbReference type="InterPro" id="IPR051576">
    <property type="entry name" value="PX-Rho_GAP"/>
</dbReference>
<dbReference type="OrthoDB" id="5873004at2759"/>
<dbReference type="EMBL" id="PZQS01000007">
    <property type="protein sequence ID" value="PVD27605.1"/>
    <property type="molecule type" value="Genomic_DNA"/>
</dbReference>
<dbReference type="PANTHER" id="PTHR15729:SF10">
    <property type="entry name" value="GTPASE-ACTIVATING PROTEIN CDGAPR"/>
    <property type="match status" value="1"/>
</dbReference>
<organism evidence="4 5">
    <name type="scientific">Pomacea canaliculata</name>
    <name type="common">Golden apple snail</name>
    <dbReference type="NCBI Taxonomy" id="400727"/>
    <lineage>
        <taxon>Eukaryota</taxon>
        <taxon>Metazoa</taxon>
        <taxon>Spiralia</taxon>
        <taxon>Lophotrochozoa</taxon>
        <taxon>Mollusca</taxon>
        <taxon>Gastropoda</taxon>
        <taxon>Caenogastropoda</taxon>
        <taxon>Architaenioglossa</taxon>
        <taxon>Ampullarioidea</taxon>
        <taxon>Ampullariidae</taxon>
        <taxon>Pomacea</taxon>
    </lineage>
</organism>
<feature type="compositionally biased region" description="Basic and acidic residues" evidence="2">
    <location>
        <begin position="671"/>
        <end position="680"/>
    </location>
</feature>
<dbReference type="Pfam" id="PF00620">
    <property type="entry name" value="RhoGAP"/>
    <property type="match status" value="1"/>
</dbReference>
<feature type="domain" description="Rho-GAP" evidence="3">
    <location>
        <begin position="180"/>
        <end position="400"/>
    </location>
</feature>
<dbReference type="SUPFAM" id="SSF48350">
    <property type="entry name" value="GTPase activation domain, GAP"/>
    <property type="match status" value="1"/>
</dbReference>
<evidence type="ECO:0000256" key="1">
    <source>
        <dbReference type="ARBA" id="ARBA00022468"/>
    </source>
</evidence>
<dbReference type="PROSITE" id="PS50238">
    <property type="entry name" value="RHOGAP"/>
    <property type="match status" value="1"/>
</dbReference>
<feature type="region of interest" description="Disordered" evidence="2">
    <location>
        <begin position="1545"/>
        <end position="1581"/>
    </location>
</feature>
<feature type="compositionally biased region" description="Polar residues" evidence="2">
    <location>
        <begin position="64"/>
        <end position="81"/>
    </location>
</feature>
<feature type="compositionally biased region" description="Polar residues" evidence="2">
    <location>
        <begin position="2045"/>
        <end position="2057"/>
    </location>
</feature>
<feature type="region of interest" description="Disordered" evidence="2">
    <location>
        <begin position="737"/>
        <end position="773"/>
    </location>
</feature>
<dbReference type="SMART" id="SM00324">
    <property type="entry name" value="RhoGAP"/>
    <property type="match status" value="1"/>
</dbReference>
<dbReference type="PANTHER" id="PTHR15729">
    <property type="entry name" value="CDC42 GTPASE-ACTIVATING PROTEIN"/>
    <property type="match status" value="1"/>
</dbReference>
<proteinExistence type="predicted"/>
<feature type="compositionally biased region" description="Low complexity" evidence="2">
    <location>
        <begin position="1211"/>
        <end position="1220"/>
    </location>
</feature>
<dbReference type="GO" id="GO:0007264">
    <property type="term" value="P:small GTPase-mediated signal transduction"/>
    <property type="evidence" value="ECO:0007669"/>
    <property type="project" value="TreeGrafter"/>
</dbReference>